<dbReference type="OrthoDB" id="10556360at2759"/>
<evidence type="ECO:0000259" key="2">
    <source>
        <dbReference type="Pfam" id="PF10551"/>
    </source>
</evidence>
<feature type="region of interest" description="Disordered" evidence="1">
    <location>
        <begin position="888"/>
        <end position="912"/>
    </location>
</feature>
<dbReference type="Proteomes" id="UP000694251">
    <property type="component" value="Chromosome 2"/>
</dbReference>
<feature type="domain" description="MULE transposase" evidence="2">
    <location>
        <begin position="590"/>
        <end position="683"/>
    </location>
</feature>
<organism evidence="3 4">
    <name type="scientific">Arabidopsis suecica</name>
    <name type="common">Swedish thale-cress</name>
    <name type="synonym">Cardaminopsis suecica</name>
    <dbReference type="NCBI Taxonomy" id="45249"/>
    <lineage>
        <taxon>Eukaryota</taxon>
        <taxon>Viridiplantae</taxon>
        <taxon>Streptophyta</taxon>
        <taxon>Embryophyta</taxon>
        <taxon>Tracheophyta</taxon>
        <taxon>Spermatophyta</taxon>
        <taxon>Magnoliopsida</taxon>
        <taxon>eudicotyledons</taxon>
        <taxon>Gunneridae</taxon>
        <taxon>Pentapetalae</taxon>
        <taxon>rosids</taxon>
        <taxon>malvids</taxon>
        <taxon>Brassicales</taxon>
        <taxon>Brassicaceae</taxon>
        <taxon>Camelineae</taxon>
        <taxon>Arabidopsis</taxon>
    </lineage>
</organism>
<evidence type="ECO:0000313" key="4">
    <source>
        <dbReference type="Proteomes" id="UP000694251"/>
    </source>
</evidence>
<comment type="caution">
    <text evidence="3">The sequence shown here is derived from an EMBL/GenBank/DDBJ whole genome shotgun (WGS) entry which is preliminary data.</text>
</comment>
<name>A0A8T2FWH5_ARASU</name>
<dbReference type="EMBL" id="JAEFBJ010000002">
    <property type="protein sequence ID" value="KAG7640685.1"/>
    <property type="molecule type" value="Genomic_DNA"/>
</dbReference>
<sequence length="946" mass="104979">MNRKGVDVPVFVIAGKWECSQQGKWEFVIENDRFARSICVTSDMTFSEVEAAVAHEFDVDASQWSTKLSYWLPEQLSIFSTSKRPPVALNSNGALKSFLRVKETEAHLNFCLSIESRVGGDILKTDGRALGECSGTAKYIPREQESDRVESQVVKFVTAPTTETNGDLDEGTGKYLQNEVEGVHVESAVVKSVSVPTTDPIVDAGDAAGEWLVRGNRRHGKSLWTEPDSDACDDFDMARIISLADAGTPSLSSDIDGRCEEDIFANYSEDEAVLREIEALERAAAEKAWVKGKGKMPLTDVDFTGSEDRAFHSESLDGYTSGYNVLDDSLSVDDDVEDSQFWADVYQRANPEFDVSSGRDEVLGTPEPEIQVADSDLDNIYDDDEIGTCPTTDADPCFDDELNLTTTEVAATVSSSEDAIYRGRVFRDKLHMQTTGCAWRVYGHVVANGSKNFEVRTATLTHTCSVTSRAQYGKQATAKVIAEVLKGKYSNGAAEPRAMDVPDIVLSELKVFVTYMKAWYAREAAMIKSRGSEETSYKLLAVYMHLLEQGNPGTVYKLHHIQKAFGVQQFKYLFFALGASILGIKHMRKVILVDGTAIKARFKGVLLAASMQDANLQVYPILFGIVDAENEPAWTWFFQQLSQILPDAEDLVLVTDRHRSIYAAVGQIYPKAFHGCCAVHLERNVKVRWARYGIPGLVRKAARAFNVGQFKAHYNEIRARSGSCFQYLEAIPKEHWTQAYCPAKRYNIMSSNIAEALNAALAKILELPLVTMVDGIRGKLMRWFCLRRAKAATLKDPITPNANKMLLEHNVHFAGLAVIQFQKLLMPCCHALAAARINNVHILTLVGIEYRSELFAKQYEAMIYPVPNQADEEVPAAVEETQLVPPDVKRAPGRRRTRRIPSAGENVVGAKRQKTGRKKVLNSVSKLGITEPLVILSQDKVSIGWT</sequence>
<dbReference type="PANTHER" id="PTHR31973:SF187">
    <property type="entry name" value="MUTATOR TRANSPOSASE MUDRA PROTEIN"/>
    <property type="match status" value="1"/>
</dbReference>
<evidence type="ECO:0000313" key="3">
    <source>
        <dbReference type="EMBL" id="KAG7640685.1"/>
    </source>
</evidence>
<reference evidence="3 4" key="1">
    <citation type="submission" date="2020-12" db="EMBL/GenBank/DDBJ databases">
        <title>Concerted genomic and epigenomic changes stabilize Arabidopsis allopolyploids.</title>
        <authorList>
            <person name="Chen Z."/>
        </authorList>
    </citation>
    <scope>NUCLEOTIDE SEQUENCE [LARGE SCALE GENOMIC DNA]</scope>
    <source>
        <strain evidence="3">As9502</strain>
        <tissue evidence="3">Leaf</tissue>
    </source>
</reference>
<proteinExistence type="predicted"/>
<gene>
    <name evidence="3" type="ORF">ISN44_As02g005850</name>
</gene>
<keyword evidence="4" id="KW-1185">Reference proteome</keyword>
<dbReference type="Pfam" id="PF10551">
    <property type="entry name" value="MULE"/>
    <property type="match status" value="1"/>
</dbReference>
<dbReference type="InterPro" id="IPR018289">
    <property type="entry name" value="MULE_transposase_dom"/>
</dbReference>
<dbReference type="PANTHER" id="PTHR31973">
    <property type="entry name" value="POLYPROTEIN, PUTATIVE-RELATED"/>
    <property type="match status" value="1"/>
</dbReference>
<evidence type="ECO:0000256" key="1">
    <source>
        <dbReference type="SAM" id="MobiDB-lite"/>
    </source>
</evidence>
<protein>
    <submittedName>
        <fullName evidence="3">MULE transposase domain</fullName>
    </submittedName>
</protein>
<dbReference type="AlphaFoldDB" id="A0A8T2FWH5"/>
<accession>A0A8T2FWH5</accession>